<comment type="caution">
    <text evidence="1">The sequence shown here is derived from an EMBL/GenBank/DDBJ whole genome shotgun (WGS) entry which is preliminary data.</text>
</comment>
<dbReference type="RefSeq" id="WP_119593469.1">
    <property type="nucleotide sequence ID" value="NZ_QXFM01000114.1"/>
</dbReference>
<dbReference type="InterPro" id="IPR012106">
    <property type="entry name" value="Phage_Mu_Gp1"/>
</dbReference>
<accession>A0A3A1P376</accession>
<reference evidence="1 2" key="1">
    <citation type="submission" date="2018-08" db="EMBL/GenBank/DDBJ databases">
        <title>Erythrobacter zhengii sp.nov., a bacterium isolated from deep-sea sediment.</title>
        <authorList>
            <person name="Fang C."/>
            <person name="Wu Y.-H."/>
            <person name="Sun C."/>
            <person name="Wang H."/>
            <person name="Cheng H."/>
            <person name="Meng F.-X."/>
            <person name="Wang C.-S."/>
            <person name="Xu X.-W."/>
        </authorList>
    </citation>
    <scope>NUCLEOTIDE SEQUENCE [LARGE SCALE GENOMIC DNA]</scope>
    <source>
        <strain evidence="1 2">CCTCC AB 2015396</strain>
    </source>
</reference>
<name>A0A3A1P376_9SPHN</name>
<evidence type="ECO:0000313" key="2">
    <source>
        <dbReference type="Proteomes" id="UP000265366"/>
    </source>
</evidence>
<dbReference type="Proteomes" id="UP000265366">
    <property type="component" value="Unassembled WGS sequence"/>
</dbReference>
<dbReference type="AlphaFoldDB" id="A0A3A1P376"/>
<evidence type="ECO:0000313" key="1">
    <source>
        <dbReference type="EMBL" id="RIV82958.1"/>
    </source>
</evidence>
<proteinExistence type="predicted"/>
<dbReference type="OrthoDB" id="7306769at2"/>
<protein>
    <recommendedName>
        <fullName evidence="3">Mu-like prophage I protein</fullName>
    </recommendedName>
</protein>
<evidence type="ECO:0008006" key="3">
    <source>
        <dbReference type="Google" id="ProtNLM"/>
    </source>
</evidence>
<keyword evidence="2" id="KW-1185">Reference proteome</keyword>
<dbReference type="Pfam" id="PF10123">
    <property type="entry name" value="Mu-like_Pro"/>
    <property type="match status" value="1"/>
</dbReference>
<sequence length="354" mass="37275">MGTSNQIALCSAFALGEPSDETGKEWVHLLPAGGVVNTADRRGPYVVEDYHALMSKSLAPGGRLVLDENHSTDLAAPKGLPAPARGWIVALQLREDGIWGEVEWNDAGRQLRREKAYSGISPVIAHTKDKRIVAIRRASLVNQPNLEGLTALNQEETSMDWKMMLIAALGLDENASDDDVAAAMKKALSATTEEAVQSALLPIGKALGLADGASAETIIAGIGKLSADDGNDGTITALQSRLDAAHTKLDEMEAAQARTAATAFVDSAIAEGRPGVKAMRDDYIAMHMENPARTEKLIGAKPALGGRINLGGSKPARSAELDDADAQAIALMGIDPEGFKKARAAELGENEEAL</sequence>
<organism evidence="1 2">
    <name type="scientific">Aurantiacibacter xanthus</name>
    <dbReference type="NCBI Taxonomy" id="1784712"/>
    <lineage>
        <taxon>Bacteria</taxon>
        <taxon>Pseudomonadati</taxon>
        <taxon>Pseudomonadota</taxon>
        <taxon>Alphaproteobacteria</taxon>
        <taxon>Sphingomonadales</taxon>
        <taxon>Erythrobacteraceae</taxon>
        <taxon>Aurantiacibacter</taxon>
    </lineage>
</organism>
<gene>
    <name evidence="1" type="ORF">D2V17_14240</name>
</gene>
<dbReference type="EMBL" id="QXFM01000114">
    <property type="protein sequence ID" value="RIV82958.1"/>
    <property type="molecule type" value="Genomic_DNA"/>
</dbReference>